<feature type="transmembrane region" description="Helical" evidence="13">
    <location>
        <begin position="242"/>
        <end position="266"/>
    </location>
</feature>
<evidence type="ECO:0000256" key="1">
    <source>
        <dbReference type="ARBA" id="ARBA00004651"/>
    </source>
</evidence>
<evidence type="ECO:0000256" key="11">
    <source>
        <dbReference type="ARBA" id="ARBA00023180"/>
    </source>
</evidence>
<keyword evidence="6 13" id="KW-1133">Transmembrane helix</keyword>
<evidence type="ECO:0000259" key="14">
    <source>
        <dbReference type="PROSITE" id="PS50262"/>
    </source>
</evidence>
<keyword evidence="2" id="KW-1003">Cell membrane</keyword>
<accession>A0A8C4RTG5</accession>
<keyword evidence="4 13" id="KW-0812">Transmembrane</keyword>
<dbReference type="InterPro" id="IPR000276">
    <property type="entry name" value="GPCR_Rhodpsn"/>
</dbReference>
<dbReference type="SUPFAM" id="SSF81321">
    <property type="entry name" value="Family A G protein-coupled receptor-like"/>
    <property type="match status" value="1"/>
</dbReference>
<keyword evidence="8 13" id="KW-0472">Membrane</keyword>
<feature type="domain" description="G-protein coupled receptors family 1 profile" evidence="14">
    <location>
        <begin position="42"/>
        <end position="290"/>
    </location>
</feature>
<dbReference type="InterPro" id="IPR017452">
    <property type="entry name" value="GPCR_Rhodpsn_7TM"/>
</dbReference>
<keyword evidence="9" id="KW-1015">Disulfide bond</keyword>
<sequence>MTLLNDTIAQPVGFFIAGFTDLPYEISFWGFLAVIYCLTILSNGLIMIIIWLEESLHTPKYYAVFHMAVIDASCTVIPKAIDTFLLNHKFIKYEICMCSLFFVHFFVGMQSFSLVLLAYDRLIAICFPLHQHTINTPTRMFLIVIILWVIMGVLVTIPVILIGNLSYCNSVVVKSYFCDHGPLIYLACNDYSLNAEMGNLYVMVVILGPLCFIIFTYMCIFRALTKLSSSDSQKAFKTCTSHLILVGIYYTPLLLTYFTVMAGYSISTNARILNSSLSVSIPPMLNPIIYTLKTEEIMEKIRKHYLRRKLTPSYK</sequence>
<keyword evidence="11" id="KW-0325">Glycoprotein</keyword>
<name>A0A8C4RTG5_ERPCA</name>
<reference evidence="15" key="3">
    <citation type="submission" date="2025-09" db="UniProtKB">
        <authorList>
            <consortium name="Ensembl"/>
        </authorList>
    </citation>
    <scope>IDENTIFICATION</scope>
</reference>
<dbReference type="GO" id="GO:0004930">
    <property type="term" value="F:G protein-coupled receptor activity"/>
    <property type="evidence" value="ECO:0007669"/>
    <property type="project" value="UniProtKB-KW"/>
</dbReference>
<dbReference type="PANTHER" id="PTHR26451:SF966">
    <property type="entry name" value="ODORANT RECEPTOR-RELATED"/>
    <property type="match status" value="1"/>
</dbReference>
<protein>
    <recommendedName>
        <fullName evidence="14">G-protein coupled receptors family 1 profile domain-containing protein</fullName>
    </recommendedName>
</protein>
<evidence type="ECO:0000313" key="15">
    <source>
        <dbReference type="Ensembl" id="ENSECRP00000006528.1"/>
    </source>
</evidence>
<dbReference type="FunFam" id="1.20.1070.10:FF:000024">
    <property type="entry name" value="Olfactory receptor"/>
    <property type="match status" value="1"/>
</dbReference>
<keyword evidence="3" id="KW-0716">Sensory transduction</keyword>
<dbReference type="PRINTS" id="PR00237">
    <property type="entry name" value="GPCRRHODOPSN"/>
</dbReference>
<keyword evidence="16" id="KW-1185">Reference proteome</keyword>
<evidence type="ECO:0000256" key="12">
    <source>
        <dbReference type="ARBA" id="ARBA00023224"/>
    </source>
</evidence>
<dbReference type="PANTHER" id="PTHR26451">
    <property type="entry name" value="G_PROTEIN_RECEP_F1_2 DOMAIN-CONTAINING PROTEIN"/>
    <property type="match status" value="1"/>
</dbReference>
<dbReference type="PROSITE" id="PS50262">
    <property type="entry name" value="G_PROTEIN_RECEP_F1_2"/>
    <property type="match status" value="1"/>
</dbReference>
<reference evidence="15" key="2">
    <citation type="submission" date="2025-08" db="UniProtKB">
        <authorList>
            <consortium name="Ensembl"/>
        </authorList>
    </citation>
    <scope>IDENTIFICATION</scope>
</reference>
<dbReference type="GeneTree" id="ENSGT00950000182847"/>
<evidence type="ECO:0000256" key="2">
    <source>
        <dbReference type="ARBA" id="ARBA00022475"/>
    </source>
</evidence>
<keyword evidence="10" id="KW-0675">Receptor</keyword>
<dbReference type="Ensembl" id="ENSECRT00000006635.1">
    <property type="protein sequence ID" value="ENSECRP00000006528.1"/>
    <property type="gene ID" value="ENSECRG00000004355.1"/>
</dbReference>
<dbReference type="Proteomes" id="UP000694620">
    <property type="component" value="Chromosome 4"/>
</dbReference>
<evidence type="ECO:0000256" key="5">
    <source>
        <dbReference type="ARBA" id="ARBA00022725"/>
    </source>
</evidence>
<dbReference type="Pfam" id="PF13853">
    <property type="entry name" value="7tm_4"/>
    <property type="match status" value="1"/>
</dbReference>
<dbReference type="InterPro" id="IPR052921">
    <property type="entry name" value="GPCR1_Superfamily_Member"/>
</dbReference>
<evidence type="ECO:0000256" key="3">
    <source>
        <dbReference type="ARBA" id="ARBA00022606"/>
    </source>
</evidence>
<keyword evidence="7" id="KW-0297">G-protein coupled receptor</keyword>
<evidence type="ECO:0000256" key="13">
    <source>
        <dbReference type="SAM" id="Phobius"/>
    </source>
</evidence>
<evidence type="ECO:0000256" key="8">
    <source>
        <dbReference type="ARBA" id="ARBA00023136"/>
    </source>
</evidence>
<feature type="transmembrane region" description="Helical" evidence="13">
    <location>
        <begin position="140"/>
        <end position="162"/>
    </location>
</feature>
<evidence type="ECO:0000256" key="7">
    <source>
        <dbReference type="ARBA" id="ARBA00023040"/>
    </source>
</evidence>
<evidence type="ECO:0000313" key="16">
    <source>
        <dbReference type="Proteomes" id="UP000694620"/>
    </source>
</evidence>
<keyword evidence="12" id="KW-0807">Transducer</keyword>
<dbReference type="GO" id="GO:0005549">
    <property type="term" value="F:odorant binding"/>
    <property type="evidence" value="ECO:0007669"/>
    <property type="project" value="TreeGrafter"/>
</dbReference>
<dbReference type="GO" id="GO:0004984">
    <property type="term" value="F:olfactory receptor activity"/>
    <property type="evidence" value="ECO:0007669"/>
    <property type="project" value="InterPro"/>
</dbReference>
<dbReference type="InterPro" id="IPR000725">
    <property type="entry name" value="Olfact_rcpt"/>
</dbReference>
<evidence type="ECO:0000256" key="9">
    <source>
        <dbReference type="ARBA" id="ARBA00023157"/>
    </source>
</evidence>
<feature type="transmembrane region" description="Helical" evidence="13">
    <location>
        <begin position="28"/>
        <end position="52"/>
    </location>
</feature>
<evidence type="ECO:0000256" key="4">
    <source>
        <dbReference type="ARBA" id="ARBA00022692"/>
    </source>
</evidence>
<dbReference type="AlphaFoldDB" id="A0A8C4RTG5"/>
<feature type="transmembrane region" description="Helical" evidence="13">
    <location>
        <begin position="101"/>
        <end position="119"/>
    </location>
</feature>
<organism evidence="15 16">
    <name type="scientific">Erpetoichthys calabaricus</name>
    <name type="common">Rope fish</name>
    <name type="synonym">Calamoichthys calabaricus</name>
    <dbReference type="NCBI Taxonomy" id="27687"/>
    <lineage>
        <taxon>Eukaryota</taxon>
        <taxon>Metazoa</taxon>
        <taxon>Chordata</taxon>
        <taxon>Craniata</taxon>
        <taxon>Vertebrata</taxon>
        <taxon>Euteleostomi</taxon>
        <taxon>Actinopterygii</taxon>
        <taxon>Polypteriformes</taxon>
        <taxon>Polypteridae</taxon>
        <taxon>Erpetoichthys</taxon>
    </lineage>
</organism>
<dbReference type="GO" id="GO:0005886">
    <property type="term" value="C:plasma membrane"/>
    <property type="evidence" value="ECO:0007669"/>
    <property type="project" value="UniProtKB-SubCell"/>
</dbReference>
<feature type="transmembrane region" description="Helical" evidence="13">
    <location>
        <begin position="61"/>
        <end position="81"/>
    </location>
</feature>
<dbReference type="PRINTS" id="PR00245">
    <property type="entry name" value="OLFACTORYR"/>
</dbReference>
<proteinExistence type="predicted"/>
<keyword evidence="5" id="KW-0552">Olfaction</keyword>
<evidence type="ECO:0000256" key="10">
    <source>
        <dbReference type="ARBA" id="ARBA00023170"/>
    </source>
</evidence>
<comment type="subcellular location">
    <subcellularLocation>
        <location evidence="1">Cell membrane</location>
        <topology evidence="1">Multi-pass membrane protein</topology>
    </subcellularLocation>
</comment>
<dbReference type="Gene3D" id="1.20.1070.10">
    <property type="entry name" value="Rhodopsin 7-helix transmembrane proteins"/>
    <property type="match status" value="1"/>
</dbReference>
<reference evidence="15" key="1">
    <citation type="submission" date="2021-06" db="EMBL/GenBank/DDBJ databases">
        <authorList>
            <consortium name="Wellcome Sanger Institute Data Sharing"/>
        </authorList>
    </citation>
    <scope>NUCLEOTIDE SEQUENCE [LARGE SCALE GENOMIC DNA]</scope>
</reference>
<feature type="transmembrane region" description="Helical" evidence="13">
    <location>
        <begin position="200"/>
        <end position="221"/>
    </location>
</feature>
<evidence type="ECO:0000256" key="6">
    <source>
        <dbReference type="ARBA" id="ARBA00022989"/>
    </source>
</evidence>